<dbReference type="InterPro" id="IPR042113">
    <property type="entry name" value="P_AcTrfase_dom1"/>
</dbReference>
<dbReference type="SUPFAM" id="SSF51735">
    <property type="entry name" value="NAD(P)-binding Rossmann-fold domains"/>
    <property type="match status" value="1"/>
</dbReference>
<dbReference type="SUPFAM" id="SSF53223">
    <property type="entry name" value="Aminoacid dehydrogenase-like, N-terminal domain"/>
    <property type="match status" value="1"/>
</dbReference>
<comment type="similarity">
    <text evidence="4">In the C-terminal section; belongs to the phosphate acetyltransferase and butyryltransferase family.</text>
</comment>
<dbReference type="InterPro" id="IPR002505">
    <property type="entry name" value="PTA_PTB"/>
</dbReference>
<evidence type="ECO:0000259" key="8">
    <source>
        <dbReference type="SMART" id="SM00919"/>
    </source>
</evidence>
<evidence type="ECO:0000313" key="11">
    <source>
        <dbReference type="Proteomes" id="UP001596162"/>
    </source>
</evidence>
<sequence>MSKQSRRREALVYHAKPTPGKIKVVPTKKYASQRDLSLAYSPGVAEPCLEIAKDIDNVYKYTTKGNLVAVISNGTAVLGLGNIGPEASKPVMEGKGLLFKIFADIDVFDIEVDTEDVETFIQTVKMIAPTFGGINLEDIKAPEAFEIERRLKAELDIPVMHDDQHGTAIISAAALLNALELAEKNIKDVQIVISGAGAAAISCSRLYQAFGASRENMVMLDSKGVIRKDRETLTPEKAEFATHRKIDTIEEAMNNADVFIGLSTSDIVSPDMLLSMADNPIVFAMANPDPEIQYDIAIATRKDIIMATGRSDHPNQVNNVLGFPFIFRGALDVRATKINEEMKMAAVIALANLAKEPVPEQVNIAYGETRLTFGRDYIIPKPFDPRLISQVPPAVAKAAIESGVAKNPITDWDKYENDLLERSGSDNKIVRLLLNRAKLNPKRVVYAEADHLDVLKAAQIAHDEGIAMPILLGRRSVIEKLKEEIEFDADVPIIDPKSDEEEERLKAYAKVYWQQRKRKGVTLYSAEKMMRERNYFAAMMVNEGDADALISGFSRSYPSVVKPMLELIGLAPGSTRVATTNVMMTQRGPLFLSDTAININPSASDLTKIAQMTAGVVKMFGMEPVMAMISYSNFGSSKNQTATKVGEAVAYLHKRHPNLLVDGELQADFALNSEMLQDTFPFSKLARKKVNTLIFPNLESGNITYKLLKELNQADSIGPIMMGMRKPVHILQLDASVDEIVNMTAIAVIDAQQKEKLAEAQNG</sequence>
<evidence type="ECO:0000256" key="2">
    <source>
        <dbReference type="ARBA" id="ARBA00001946"/>
    </source>
</evidence>
<keyword evidence="7" id="KW-0511">Multifunctional enzyme</keyword>
<dbReference type="Pfam" id="PF03949">
    <property type="entry name" value="Malic_M"/>
    <property type="match status" value="1"/>
</dbReference>
<reference evidence="11" key="1">
    <citation type="journal article" date="2019" name="Int. J. Syst. Evol. Microbiol.">
        <title>The Global Catalogue of Microorganisms (GCM) 10K type strain sequencing project: providing services to taxonomists for standard genome sequencing and annotation.</title>
        <authorList>
            <consortium name="The Broad Institute Genomics Platform"/>
            <consortium name="The Broad Institute Genome Sequencing Center for Infectious Disease"/>
            <person name="Wu L."/>
            <person name="Ma J."/>
        </authorList>
    </citation>
    <scope>NUCLEOTIDE SEQUENCE [LARGE SCALE GENOMIC DNA]</scope>
    <source>
        <strain evidence="11">JCM 17978</strain>
    </source>
</reference>
<dbReference type="InterPro" id="IPR051674">
    <property type="entry name" value="Malate_Decarboxylase"/>
</dbReference>
<evidence type="ECO:0000256" key="3">
    <source>
        <dbReference type="ARBA" id="ARBA00007686"/>
    </source>
</evidence>
<dbReference type="PANTHER" id="PTHR43237:SF4">
    <property type="entry name" value="NADP-DEPENDENT MALIC ENZYME"/>
    <property type="match status" value="1"/>
</dbReference>
<feature type="domain" description="Malic enzyme N-terminal" evidence="9">
    <location>
        <begin position="19"/>
        <end position="152"/>
    </location>
</feature>
<feature type="domain" description="Malic enzyme NAD-binding" evidence="8">
    <location>
        <begin position="164"/>
        <end position="400"/>
    </location>
</feature>
<dbReference type="SUPFAM" id="SSF53659">
    <property type="entry name" value="Isocitrate/Isopropylmalate dehydrogenase-like"/>
    <property type="match status" value="1"/>
</dbReference>
<evidence type="ECO:0000256" key="6">
    <source>
        <dbReference type="ARBA" id="ARBA00023002"/>
    </source>
</evidence>
<proteinExistence type="inferred from homology"/>
<dbReference type="EMBL" id="JBHSLA010000001">
    <property type="protein sequence ID" value="MFC5194595.1"/>
    <property type="molecule type" value="Genomic_DNA"/>
</dbReference>
<accession>A0ABW0C4M2</accession>
<comment type="caution">
    <text evidence="10">The sequence shown here is derived from an EMBL/GenBank/DDBJ whole genome shotgun (WGS) entry which is preliminary data.</text>
</comment>
<evidence type="ECO:0000256" key="7">
    <source>
        <dbReference type="ARBA" id="ARBA00023268"/>
    </source>
</evidence>
<dbReference type="Proteomes" id="UP001596162">
    <property type="component" value="Unassembled WGS sequence"/>
</dbReference>
<dbReference type="RefSeq" id="WP_376858829.1">
    <property type="nucleotide sequence ID" value="NZ_JBHSLA010000001.1"/>
</dbReference>
<dbReference type="InterPro" id="IPR036291">
    <property type="entry name" value="NAD(P)-bd_dom_sf"/>
</dbReference>
<evidence type="ECO:0000313" key="10">
    <source>
        <dbReference type="EMBL" id="MFC5194595.1"/>
    </source>
</evidence>
<dbReference type="InterPro" id="IPR012302">
    <property type="entry name" value="Malic_NAD-bd"/>
</dbReference>
<dbReference type="InterPro" id="IPR042112">
    <property type="entry name" value="P_AcTrfase_dom2"/>
</dbReference>
<dbReference type="Pfam" id="PF01515">
    <property type="entry name" value="PTA_PTB"/>
    <property type="match status" value="1"/>
</dbReference>
<dbReference type="CDD" id="cd05311">
    <property type="entry name" value="NAD_bind_2_malic_enz"/>
    <property type="match status" value="1"/>
</dbReference>
<dbReference type="Gene3D" id="3.40.50.720">
    <property type="entry name" value="NAD(P)-binding Rossmann-like Domain"/>
    <property type="match status" value="1"/>
</dbReference>
<dbReference type="PIRSF" id="PIRSF036684">
    <property type="entry name" value="ME_PTA"/>
    <property type="match status" value="1"/>
</dbReference>
<evidence type="ECO:0000259" key="9">
    <source>
        <dbReference type="SMART" id="SM01274"/>
    </source>
</evidence>
<dbReference type="InterPro" id="IPR046346">
    <property type="entry name" value="Aminoacid_DH-like_N_sf"/>
</dbReference>
<dbReference type="InterPro" id="IPR037062">
    <property type="entry name" value="Malic_N_dom_sf"/>
</dbReference>
<dbReference type="Gene3D" id="3.40.50.10950">
    <property type="match status" value="1"/>
</dbReference>
<organism evidence="10 11">
    <name type="scientific">Bizionia hallyeonensis</name>
    <dbReference type="NCBI Taxonomy" id="1123757"/>
    <lineage>
        <taxon>Bacteria</taxon>
        <taxon>Pseudomonadati</taxon>
        <taxon>Bacteroidota</taxon>
        <taxon>Flavobacteriia</taxon>
        <taxon>Flavobacteriales</taxon>
        <taxon>Flavobacteriaceae</taxon>
        <taxon>Bizionia</taxon>
    </lineage>
</organism>
<evidence type="ECO:0000256" key="5">
    <source>
        <dbReference type="ARBA" id="ARBA00022723"/>
    </source>
</evidence>
<dbReference type="PROSITE" id="PS00331">
    <property type="entry name" value="MALIC_ENZYMES"/>
    <property type="match status" value="1"/>
</dbReference>
<protein>
    <submittedName>
        <fullName evidence="10">NADP-dependent malic enzyme</fullName>
        <ecNumber evidence="10">1.1.1.40</ecNumber>
    </submittedName>
</protein>
<dbReference type="Gene3D" id="3.40.50.10380">
    <property type="entry name" value="Malic enzyme, N-terminal domain"/>
    <property type="match status" value="1"/>
</dbReference>
<comment type="similarity">
    <text evidence="3">In the N-terminal section; belongs to the malic enzymes family.</text>
</comment>
<keyword evidence="6 10" id="KW-0560">Oxidoreductase</keyword>
<dbReference type="Pfam" id="PF00390">
    <property type="entry name" value="malic"/>
    <property type="match status" value="1"/>
</dbReference>
<gene>
    <name evidence="10" type="ORF">ACFPH8_04560</name>
</gene>
<dbReference type="Gene3D" id="3.40.50.10750">
    <property type="entry name" value="Isocitrate/Isopropylmalate dehydrogenase-like"/>
    <property type="match status" value="1"/>
</dbReference>
<evidence type="ECO:0000256" key="4">
    <source>
        <dbReference type="ARBA" id="ARBA00008756"/>
    </source>
</evidence>
<dbReference type="GO" id="GO:0004473">
    <property type="term" value="F:malate dehydrogenase (decarboxylating) (NADP+) activity"/>
    <property type="evidence" value="ECO:0007669"/>
    <property type="project" value="UniProtKB-EC"/>
</dbReference>
<dbReference type="SMART" id="SM01274">
    <property type="entry name" value="malic"/>
    <property type="match status" value="1"/>
</dbReference>
<keyword evidence="5" id="KW-0479">Metal-binding</keyword>
<dbReference type="InterPro" id="IPR012301">
    <property type="entry name" value="Malic_N_dom"/>
</dbReference>
<dbReference type="SMART" id="SM00919">
    <property type="entry name" value="Malic_M"/>
    <property type="match status" value="1"/>
</dbReference>
<dbReference type="PANTHER" id="PTHR43237">
    <property type="entry name" value="NADP-DEPENDENT MALIC ENZYME"/>
    <property type="match status" value="1"/>
</dbReference>
<dbReference type="InterPro" id="IPR045213">
    <property type="entry name" value="Malic_NAD-bd_bact_type"/>
</dbReference>
<comment type="cofactor">
    <cofactor evidence="2">
        <name>Mg(2+)</name>
        <dbReference type="ChEBI" id="CHEBI:18420"/>
    </cofactor>
</comment>
<dbReference type="InterPro" id="IPR015884">
    <property type="entry name" value="Malic_enzyme_CS"/>
</dbReference>
<evidence type="ECO:0000256" key="1">
    <source>
        <dbReference type="ARBA" id="ARBA00001936"/>
    </source>
</evidence>
<keyword evidence="11" id="KW-1185">Reference proteome</keyword>
<dbReference type="InterPro" id="IPR012188">
    <property type="entry name" value="ME_PTA"/>
</dbReference>
<name>A0ABW0C4M2_9FLAO</name>
<dbReference type="EC" id="1.1.1.40" evidence="10"/>
<comment type="cofactor">
    <cofactor evidence="1">
        <name>Mn(2+)</name>
        <dbReference type="ChEBI" id="CHEBI:29035"/>
    </cofactor>
</comment>